<dbReference type="InterPro" id="IPR023346">
    <property type="entry name" value="Lysozyme-like_dom_sf"/>
</dbReference>
<evidence type="ECO:0000313" key="6">
    <source>
        <dbReference type="Proteomes" id="UP000294856"/>
    </source>
</evidence>
<organism evidence="5 6">
    <name type="scientific">Nocardia alba</name>
    <dbReference type="NCBI Taxonomy" id="225051"/>
    <lineage>
        <taxon>Bacteria</taxon>
        <taxon>Bacillati</taxon>
        <taxon>Actinomycetota</taxon>
        <taxon>Actinomycetes</taxon>
        <taxon>Mycobacteriales</taxon>
        <taxon>Nocardiaceae</taxon>
        <taxon>Nocardia</taxon>
    </lineage>
</organism>
<protein>
    <submittedName>
        <fullName evidence="5">Transglycosylase-like protein with SLT domain</fullName>
    </submittedName>
</protein>
<evidence type="ECO:0000313" key="5">
    <source>
        <dbReference type="EMBL" id="TCJ99520.1"/>
    </source>
</evidence>
<feature type="transmembrane region" description="Helical" evidence="3">
    <location>
        <begin position="31"/>
        <end position="49"/>
    </location>
</feature>
<dbReference type="InterPro" id="IPR010618">
    <property type="entry name" value="RPF"/>
</dbReference>
<name>A0A4R1FZ46_9NOCA</name>
<feature type="domain" description="Resuscitation-promoting factor core lysozyme-like" evidence="4">
    <location>
        <begin position="55"/>
        <end position="127"/>
    </location>
</feature>
<comment type="similarity">
    <text evidence="1">Belongs to the transglycosylase family. Rpf subfamily.</text>
</comment>
<reference evidence="5 6" key="1">
    <citation type="submission" date="2019-03" db="EMBL/GenBank/DDBJ databases">
        <title>Genomic Encyclopedia of Type Strains, Phase IV (KMG-IV): sequencing the most valuable type-strain genomes for metagenomic binning, comparative biology and taxonomic classification.</title>
        <authorList>
            <person name="Goeker M."/>
        </authorList>
    </citation>
    <scope>NUCLEOTIDE SEQUENCE [LARGE SCALE GENOMIC DNA]</scope>
    <source>
        <strain evidence="5 6">DSM 44684</strain>
    </source>
</reference>
<dbReference type="CDD" id="cd13925">
    <property type="entry name" value="RPF"/>
    <property type="match status" value="1"/>
</dbReference>
<gene>
    <name evidence="5" type="ORF">DFR71_0501</name>
</gene>
<evidence type="ECO:0000256" key="1">
    <source>
        <dbReference type="ARBA" id="ARBA00010830"/>
    </source>
</evidence>
<dbReference type="Pfam" id="PF06737">
    <property type="entry name" value="Transglycosylas"/>
    <property type="match status" value="1"/>
</dbReference>
<keyword evidence="2" id="KW-0378">Hydrolase</keyword>
<evidence type="ECO:0000256" key="2">
    <source>
        <dbReference type="ARBA" id="ARBA00022801"/>
    </source>
</evidence>
<dbReference type="Gene3D" id="1.10.530.10">
    <property type="match status" value="1"/>
</dbReference>
<dbReference type="EMBL" id="SMFR01000001">
    <property type="protein sequence ID" value="TCJ99520.1"/>
    <property type="molecule type" value="Genomic_DNA"/>
</dbReference>
<dbReference type="STRING" id="1210063.GCA_001612665_02518"/>
<accession>A0A4R1FZ46</accession>
<keyword evidence="3" id="KW-1133">Transmembrane helix</keyword>
<evidence type="ECO:0000256" key="3">
    <source>
        <dbReference type="SAM" id="Phobius"/>
    </source>
</evidence>
<keyword evidence="3" id="KW-0812">Transmembrane</keyword>
<evidence type="ECO:0000259" key="4">
    <source>
        <dbReference type="Pfam" id="PF06737"/>
    </source>
</evidence>
<comment type="caution">
    <text evidence="5">The sequence shown here is derived from an EMBL/GenBank/DDBJ whole genome shotgun (WGS) entry which is preliminary data.</text>
</comment>
<keyword evidence="6" id="KW-1185">Reference proteome</keyword>
<dbReference type="GO" id="GO:0016787">
    <property type="term" value="F:hydrolase activity"/>
    <property type="evidence" value="ECO:0007669"/>
    <property type="project" value="UniProtKB-KW"/>
</dbReference>
<sequence length="200" mass="20499">MESDRYQDVIDNDSLVSVSPMTDTRKFSTRALGVAAIAGALVAVPFGLATGTASAAAYNWDGVAQCESGGNWGINTGNGYYGGLQFSQSTWAANGGHGSAHNASKEEQIRVAENVLASQGVGAWPHCGQFLQSGASEPEVVEEPAAELPVELPAQTETDVRAAVDQAKAAGKALADQYGVAGQYQSLLDANAPLIASIGG</sequence>
<dbReference type="AlphaFoldDB" id="A0A4R1FZ46"/>
<proteinExistence type="inferred from homology"/>
<keyword evidence="3" id="KW-0472">Membrane</keyword>
<dbReference type="Proteomes" id="UP000294856">
    <property type="component" value="Unassembled WGS sequence"/>
</dbReference>
<dbReference type="SUPFAM" id="SSF53955">
    <property type="entry name" value="Lysozyme-like"/>
    <property type="match status" value="1"/>
</dbReference>